<dbReference type="GO" id="GO:0005829">
    <property type="term" value="C:cytosol"/>
    <property type="evidence" value="ECO:0007669"/>
    <property type="project" value="TreeGrafter"/>
</dbReference>
<evidence type="ECO:0000259" key="2">
    <source>
        <dbReference type="Pfam" id="PF24860"/>
    </source>
</evidence>
<proteinExistence type="predicted"/>
<protein>
    <submittedName>
        <fullName evidence="3">Formate dehydrogenase accessory protein FdhE</fullName>
    </submittedName>
</protein>
<dbReference type="InterPro" id="IPR024064">
    <property type="entry name" value="FdhE-like_sf"/>
</dbReference>
<dbReference type="EMBL" id="RHIB01000001">
    <property type="protein sequence ID" value="RNA70438.1"/>
    <property type="molecule type" value="Genomic_DNA"/>
</dbReference>
<name>A0A3M7TXW1_9BACI</name>
<dbReference type="Pfam" id="PF24860">
    <property type="entry name" value="FdhE_C"/>
    <property type="match status" value="1"/>
</dbReference>
<dbReference type="GO" id="GO:0051604">
    <property type="term" value="P:protein maturation"/>
    <property type="evidence" value="ECO:0007669"/>
    <property type="project" value="TreeGrafter"/>
</dbReference>
<dbReference type="PANTHER" id="PTHR37689:SF1">
    <property type="entry name" value="PROTEIN FDHE"/>
    <property type="match status" value="1"/>
</dbReference>
<dbReference type="PANTHER" id="PTHR37689">
    <property type="entry name" value="PROTEIN FDHE"/>
    <property type="match status" value="1"/>
</dbReference>
<dbReference type="GO" id="GO:0008199">
    <property type="term" value="F:ferric iron binding"/>
    <property type="evidence" value="ECO:0007669"/>
    <property type="project" value="TreeGrafter"/>
</dbReference>
<dbReference type="SUPFAM" id="SSF144020">
    <property type="entry name" value="FdhE-like"/>
    <property type="match status" value="1"/>
</dbReference>
<keyword evidence="1" id="KW-0963">Cytoplasm</keyword>
<dbReference type="AlphaFoldDB" id="A0A3M7TXW1"/>
<reference evidence="3 4" key="1">
    <citation type="submission" date="2018-10" db="EMBL/GenBank/DDBJ databases">
        <title>Bacillus Keqinensis sp. nov., a moderately halophilic bacterium isolated from a saline-alkaline lake.</title>
        <authorList>
            <person name="Wang H."/>
        </authorList>
    </citation>
    <scope>NUCLEOTIDE SEQUENCE [LARGE SCALE GENOMIC DNA]</scope>
    <source>
        <strain evidence="3 4">KQ-3</strain>
    </source>
</reference>
<gene>
    <name evidence="3" type="primary">fdhE</name>
    <name evidence="3" type="ORF">EBO34_11110</name>
</gene>
<dbReference type="InterPro" id="IPR056796">
    <property type="entry name" value="FdhE_C"/>
</dbReference>
<dbReference type="InterPro" id="IPR006452">
    <property type="entry name" value="Formate_DH_accessory"/>
</dbReference>
<dbReference type="Gene3D" id="3.90.1670.10">
    <property type="entry name" value="FdhE-like domain"/>
    <property type="match status" value="1"/>
</dbReference>
<evidence type="ECO:0000313" key="3">
    <source>
        <dbReference type="EMBL" id="RNA70438.1"/>
    </source>
</evidence>
<organism evidence="3 4">
    <name type="scientific">Alteribacter keqinensis</name>
    <dbReference type="NCBI Taxonomy" id="2483800"/>
    <lineage>
        <taxon>Bacteria</taxon>
        <taxon>Bacillati</taxon>
        <taxon>Bacillota</taxon>
        <taxon>Bacilli</taxon>
        <taxon>Bacillales</taxon>
        <taxon>Bacillaceae</taxon>
        <taxon>Alteribacter</taxon>
    </lineage>
</organism>
<dbReference type="Proteomes" id="UP000278746">
    <property type="component" value="Unassembled WGS sequence"/>
</dbReference>
<accession>A0A3M7TXW1</accession>
<evidence type="ECO:0000313" key="4">
    <source>
        <dbReference type="Proteomes" id="UP000278746"/>
    </source>
</evidence>
<evidence type="ECO:0000256" key="1">
    <source>
        <dbReference type="ARBA" id="ARBA00022490"/>
    </source>
</evidence>
<dbReference type="CDD" id="cd16341">
    <property type="entry name" value="FdhE"/>
    <property type="match status" value="1"/>
</dbReference>
<comment type="caution">
    <text evidence="3">The sequence shown here is derived from an EMBL/GenBank/DDBJ whole genome shotgun (WGS) entry which is preliminary data.</text>
</comment>
<keyword evidence="4" id="KW-1185">Reference proteome</keyword>
<dbReference type="OrthoDB" id="9811074at2"/>
<sequence length="257" mass="29457">MKIVDPSVVSKEYTELQQLLTDVQKRQKAILTKEWRSEVKAESIDKEFPIIPQLEETPMTIPAYAFSLESTIEAVKTYSAELADDLDRCKKLLGDETVLRWLKEALRYNTNYFQTFAEEHRISAWFPHYIAEQALRPFLQLIAERSQSFTDEMNVGGACPCCAEPVRLKKGDMFLCPRCEALWKVKRKACAHCGEVESSAVYRVTVQEEKHSELEVCDSCKNYVKVVIDVTENNAAMLDLLTLHLDYIAQEEGYGEV</sequence>
<feature type="domain" description="FdhE C-terminal" evidence="2">
    <location>
        <begin position="190"/>
        <end position="254"/>
    </location>
</feature>